<feature type="signal peptide" evidence="1">
    <location>
        <begin position="1"/>
        <end position="21"/>
    </location>
</feature>
<keyword evidence="1" id="KW-0732">Signal</keyword>
<evidence type="ECO:0000313" key="2">
    <source>
        <dbReference type="EMBL" id="CAL1681286.1"/>
    </source>
</evidence>
<gene>
    <name evidence="2" type="ORF">LPLAT_LOCUS7345</name>
</gene>
<feature type="chain" id="PRO_5043875582" evidence="1">
    <location>
        <begin position="22"/>
        <end position="89"/>
    </location>
</feature>
<keyword evidence="3" id="KW-1185">Reference proteome</keyword>
<organism evidence="2 3">
    <name type="scientific">Lasius platythorax</name>
    <dbReference type="NCBI Taxonomy" id="488582"/>
    <lineage>
        <taxon>Eukaryota</taxon>
        <taxon>Metazoa</taxon>
        <taxon>Ecdysozoa</taxon>
        <taxon>Arthropoda</taxon>
        <taxon>Hexapoda</taxon>
        <taxon>Insecta</taxon>
        <taxon>Pterygota</taxon>
        <taxon>Neoptera</taxon>
        <taxon>Endopterygota</taxon>
        <taxon>Hymenoptera</taxon>
        <taxon>Apocrita</taxon>
        <taxon>Aculeata</taxon>
        <taxon>Formicoidea</taxon>
        <taxon>Formicidae</taxon>
        <taxon>Formicinae</taxon>
        <taxon>Lasius</taxon>
        <taxon>Lasius</taxon>
    </lineage>
</organism>
<evidence type="ECO:0000313" key="3">
    <source>
        <dbReference type="Proteomes" id="UP001497644"/>
    </source>
</evidence>
<proteinExistence type="predicted"/>
<accession>A0AAV2NLU6</accession>
<reference evidence="2" key="1">
    <citation type="submission" date="2024-04" db="EMBL/GenBank/DDBJ databases">
        <authorList>
            <consortium name="Molecular Ecology Group"/>
        </authorList>
    </citation>
    <scope>NUCLEOTIDE SEQUENCE</scope>
</reference>
<dbReference type="AlphaFoldDB" id="A0AAV2NLU6"/>
<protein>
    <submittedName>
        <fullName evidence="2">Uncharacterized protein</fullName>
    </submittedName>
</protein>
<evidence type="ECO:0000256" key="1">
    <source>
        <dbReference type="SAM" id="SignalP"/>
    </source>
</evidence>
<sequence>MRTLWTIVLLCLVTAIVMVNAKSMIYKKNEDNVFEPVMIPVSSTVIPLPVYRVGYGLGFISKDKKAQLSFKPEDNIKLITIKKTQEKKT</sequence>
<dbReference type="Proteomes" id="UP001497644">
    <property type="component" value="Chromosome 3"/>
</dbReference>
<name>A0AAV2NLU6_9HYME</name>
<dbReference type="EMBL" id="OZ034826">
    <property type="protein sequence ID" value="CAL1681286.1"/>
    <property type="molecule type" value="Genomic_DNA"/>
</dbReference>